<dbReference type="EMBL" id="PZKG01000001">
    <property type="protein sequence ID" value="PTE23684.1"/>
    <property type="molecule type" value="Genomic_DNA"/>
</dbReference>
<sequence length="87" mass="9449">MLVWWVWMVAGVVLGIIEVVLPGYVFLGFSAGAIVTGALLWLGLEAGLPLVLLIFGLISLAVWLVLRRVFGSGAGQVKLWERDINDN</sequence>
<keyword evidence="1" id="KW-0812">Transmembrane</keyword>
<dbReference type="RefSeq" id="WP_107661865.1">
    <property type="nucleotide sequence ID" value="NZ_PZKG01000001.1"/>
</dbReference>
<evidence type="ECO:0008006" key="4">
    <source>
        <dbReference type="Google" id="ProtNLM"/>
    </source>
</evidence>
<evidence type="ECO:0000313" key="2">
    <source>
        <dbReference type="EMBL" id="PTE23684.1"/>
    </source>
</evidence>
<gene>
    <name evidence="2" type="ORF">C5F48_00045</name>
</gene>
<feature type="transmembrane region" description="Helical" evidence="1">
    <location>
        <begin position="39"/>
        <end position="66"/>
    </location>
</feature>
<accession>A0A2T4K0L1</accession>
<dbReference type="Proteomes" id="UP000241010">
    <property type="component" value="Unassembled WGS sequence"/>
</dbReference>
<keyword evidence="1" id="KW-0472">Membrane</keyword>
<protein>
    <recommendedName>
        <fullName evidence="4">NfeD-like C-terminal domain-containing protein</fullName>
    </recommendedName>
</protein>
<dbReference type="OrthoDB" id="7745385at2"/>
<evidence type="ECO:0000256" key="1">
    <source>
        <dbReference type="SAM" id="Phobius"/>
    </source>
</evidence>
<organism evidence="2 3">
    <name type="scientific">Cereibacter changlensis JA139</name>
    <dbReference type="NCBI Taxonomy" id="1188249"/>
    <lineage>
        <taxon>Bacteria</taxon>
        <taxon>Pseudomonadati</taxon>
        <taxon>Pseudomonadota</taxon>
        <taxon>Alphaproteobacteria</taxon>
        <taxon>Rhodobacterales</taxon>
        <taxon>Paracoccaceae</taxon>
        <taxon>Cereibacter</taxon>
    </lineage>
</organism>
<evidence type="ECO:0000313" key="3">
    <source>
        <dbReference type="Proteomes" id="UP000241010"/>
    </source>
</evidence>
<name>A0A2T4K0L1_9RHOB</name>
<keyword evidence="1" id="KW-1133">Transmembrane helix</keyword>
<keyword evidence="3" id="KW-1185">Reference proteome</keyword>
<dbReference type="AlphaFoldDB" id="A0A2T4K0L1"/>
<proteinExistence type="predicted"/>
<comment type="caution">
    <text evidence="2">The sequence shown here is derived from an EMBL/GenBank/DDBJ whole genome shotgun (WGS) entry which is preliminary data.</text>
</comment>
<reference evidence="2 3" key="1">
    <citation type="submission" date="2018-03" db="EMBL/GenBank/DDBJ databases">
        <title>Cereibacter changlensis.</title>
        <authorList>
            <person name="Meyer T.E."/>
            <person name="Miller S."/>
            <person name="Lodha T."/>
            <person name="Gandham S."/>
            <person name="Chintalapati S."/>
            <person name="Chintalapati V.R."/>
        </authorList>
    </citation>
    <scope>NUCLEOTIDE SEQUENCE [LARGE SCALE GENOMIC DNA]</scope>
    <source>
        <strain evidence="2 3">JA139</strain>
    </source>
</reference>
<feature type="transmembrane region" description="Helical" evidence="1">
    <location>
        <begin position="6"/>
        <end position="27"/>
    </location>
</feature>